<organism evidence="5 6">
    <name type="scientific">Lymnaea stagnalis</name>
    <name type="common">Great pond snail</name>
    <name type="synonym">Helix stagnalis</name>
    <dbReference type="NCBI Taxonomy" id="6523"/>
    <lineage>
        <taxon>Eukaryota</taxon>
        <taxon>Metazoa</taxon>
        <taxon>Spiralia</taxon>
        <taxon>Lophotrochozoa</taxon>
        <taxon>Mollusca</taxon>
        <taxon>Gastropoda</taxon>
        <taxon>Heterobranchia</taxon>
        <taxon>Euthyneura</taxon>
        <taxon>Panpulmonata</taxon>
        <taxon>Hygrophila</taxon>
        <taxon>Lymnaeoidea</taxon>
        <taxon>Lymnaeidae</taxon>
        <taxon>Lymnaea</taxon>
    </lineage>
</organism>
<evidence type="ECO:0000256" key="1">
    <source>
        <dbReference type="ARBA" id="ARBA00023125"/>
    </source>
</evidence>
<dbReference type="GO" id="GO:0005634">
    <property type="term" value="C:nucleus"/>
    <property type="evidence" value="ECO:0007669"/>
    <property type="project" value="TreeGrafter"/>
</dbReference>
<dbReference type="SMART" id="SM00595">
    <property type="entry name" value="MADF"/>
    <property type="match status" value="1"/>
</dbReference>
<dbReference type="PANTHER" id="PTHR12243:SF60">
    <property type="entry name" value="SI:CH211-15D5.12-RELATED"/>
    <property type="match status" value="1"/>
</dbReference>
<dbReference type="AlphaFoldDB" id="A0AAV2HFY7"/>
<protein>
    <submittedName>
        <fullName evidence="5">Uncharacterized protein</fullName>
    </submittedName>
</protein>
<evidence type="ECO:0000259" key="4">
    <source>
        <dbReference type="PROSITE" id="PS51253"/>
    </source>
</evidence>
<dbReference type="Proteomes" id="UP001497497">
    <property type="component" value="Unassembled WGS sequence"/>
</dbReference>
<gene>
    <name evidence="5" type="ORF">GSLYS_00006884001</name>
</gene>
<feature type="region of interest" description="Disordered" evidence="2">
    <location>
        <begin position="317"/>
        <end position="395"/>
    </location>
</feature>
<reference evidence="5 6" key="1">
    <citation type="submission" date="2024-04" db="EMBL/GenBank/DDBJ databases">
        <authorList>
            <consortium name="Genoscope - CEA"/>
            <person name="William W."/>
        </authorList>
    </citation>
    <scope>NUCLEOTIDE SEQUENCE [LARGE SCALE GENOMIC DNA]</scope>
</reference>
<dbReference type="InterPro" id="IPR009057">
    <property type="entry name" value="Homeodomain-like_sf"/>
</dbReference>
<evidence type="ECO:0000256" key="2">
    <source>
        <dbReference type="SAM" id="MobiDB-lite"/>
    </source>
</evidence>
<evidence type="ECO:0000313" key="5">
    <source>
        <dbReference type="EMBL" id="CAL1532866.1"/>
    </source>
</evidence>
<dbReference type="PROSITE" id="PS51253">
    <property type="entry name" value="HTH_CENPB"/>
    <property type="match status" value="1"/>
</dbReference>
<dbReference type="InterPro" id="IPR039353">
    <property type="entry name" value="TF_Adf1"/>
</dbReference>
<dbReference type="GO" id="GO:0006357">
    <property type="term" value="P:regulation of transcription by RNA polymerase II"/>
    <property type="evidence" value="ECO:0007669"/>
    <property type="project" value="TreeGrafter"/>
</dbReference>
<proteinExistence type="predicted"/>
<dbReference type="PANTHER" id="PTHR12243">
    <property type="entry name" value="MADF DOMAIN TRANSCRIPTION FACTOR"/>
    <property type="match status" value="1"/>
</dbReference>
<dbReference type="GO" id="GO:0005667">
    <property type="term" value="C:transcription regulator complex"/>
    <property type="evidence" value="ECO:0007669"/>
    <property type="project" value="TreeGrafter"/>
</dbReference>
<dbReference type="InterPro" id="IPR006578">
    <property type="entry name" value="MADF-dom"/>
</dbReference>
<dbReference type="Pfam" id="PF03221">
    <property type="entry name" value="HTH_Tnp_Tc5"/>
    <property type="match status" value="1"/>
</dbReference>
<feature type="region of interest" description="Disordered" evidence="2">
    <location>
        <begin position="238"/>
        <end position="299"/>
    </location>
</feature>
<dbReference type="Gene3D" id="1.10.10.60">
    <property type="entry name" value="Homeodomain-like"/>
    <property type="match status" value="2"/>
</dbReference>
<evidence type="ECO:0000259" key="3">
    <source>
        <dbReference type="PROSITE" id="PS51029"/>
    </source>
</evidence>
<dbReference type="Pfam" id="PF10545">
    <property type="entry name" value="MADF_DNA_bdg"/>
    <property type="match status" value="1"/>
</dbReference>
<keyword evidence="1" id="KW-0238">DNA-binding</keyword>
<evidence type="ECO:0000313" key="6">
    <source>
        <dbReference type="Proteomes" id="UP001497497"/>
    </source>
</evidence>
<feature type="domain" description="MADF" evidence="3">
    <location>
        <begin position="154"/>
        <end position="232"/>
    </location>
</feature>
<name>A0AAV2HFY7_LYMST</name>
<feature type="domain" description="HTH CENPB-type" evidence="4">
    <location>
        <begin position="46"/>
        <end position="126"/>
    </location>
</feature>
<keyword evidence="6" id="KW-1185">Reference proteome</keyword>
<dbReference type="InterPro" id="IPR006600">
    <property type="entry name" value="HTH_CenpB_DNA-bd_dom"/>
</dbReference>
<dbReference type="SUPFAM" id="SSF46689">
    <property type="entry name" value="Homeodomain-like"/>
    <property type="match status" value="1"/>
</dbReference>
<dbReference type="EMBL" id="CAXITT010000127">
    <property type="protein sequence ID" value="CAL1532866.1"/>
    <property type="molecule type" value="Genomic_DNA"/>
</dbReference>
<comment type="caution">
    <text evidence="5">The sequence shown here is derived from an EMBL/GenBank/DDBJ whole genome shotgun (WGS) entry which is preliminary data.</text>
</comment>
<dbReference type="PROSITE" id="PS51029">
    <property type="entry name" value="MADF"/>
    <property type="match status" value="1"/>
</dbReference>
<accession>A0AAV2HFY7</accession>
<feature type="compositionally biased region" description="Polar residues" evidence="2">
    <location>
        <begin position="272"/>
        <end position="291"/>
    </location>
</feature>
<sequence>MDFDGGMKICEIAEKLDLPHSTVRTIIKDKQRILEALKNAHSLNSSVIRKRHGIIAEMETLLKVWCENQMRVNNCAVDQSVVCSEAKRIFARLKEQAGDAAKVVTFAASNGWYHRFKRRCDWHNIGTGQGYSLWTSSENLVAQPIYLPEVYDLKLVTEVEKNPMLYDLNDPSFRNKELSVSKWNEMGELLGITAERARARWTTLKACYSRSLTLSHNFYLSEPMAFLLPHMNIEKPASELPTEKSYTDQTSVEIKSEPDSDVDSSPGDMSEANMTSPANETCSRAAESTTVDAAEGSEDLEMKVEEIHEFPLTTTTSFRYHVPGHGPSTSRCHGSELCPPISNQQQRMPVSKRGKANPGKKLAPTRADNPSASGVKEQSRGESTTSSSEDHTSESDLEYFKGLLSLIKQLSAKRKRQLFGTFAAELFRHLDEQEND</sequence>
<dbReference type="GO" id="GO:0003677">
    <property type="term" value="F:DNA binding"/>
    <property type="evidence" value="ECO:0007669"/>
    <property type="project" value="UniProtKB-KW"/>
</dbReference>